<gene>
    <name evidence="1" type="ORF">ENKNEFLB_04171</name>
</gene>
<organism evidence="1 2">
    <name type="scientific">Nocardioides aquaticus</name>
    <dbReference type="NCBI Taxonomy" id="160826"/>
    <lineage>
        <taxon>Bacteria</taxon>
        <taxon>Bacillati</taxon>
        <taxon>Actinomycetota</taxon>
        <taxon>Actinomycetes</taxon>
        <taxon>Propionibacteriales</taxon>
        <taxon>Nocardioidaceae</taxon>
        <taxon>Nocardioides</taxon>
    </lineage>
</organism>
<proteinExistence type="predicted"/>
<dbReference type="Gene3D" id="3.30.530.20">
    <property type="match status" value="1"/>
</dbReference>
<accession>A0ABX8ENA2</accession>
<name>A0ABX8ENA2_9ACTN</name>
<evidence type="ECO:0000313" key="2">
    <source>
        <dbReference type="Proteomes" id="UP000679307"/>
    </source>
</evidence>
<dbReference type="EMBL" id="CP075371">
    <property type="protein sequence ID" value="QVT81754.1"/>
    <property type="molecule type" value="Genomic_DNA"/>
</dbReference>
<dbReference type="Proteomes" id="UP000679307">
    <property type="component" value="Chromosome"/>
</dbReference>
<evidence type="ECO:0008006" key="3">
    <source>
        <dbReference type="Google" id="ProtNLM"/>
    </source>
</evidence>
<dbReference type="RefSeq" id="WP_214057070.1">
    <property type="nucleotide sequence ID" value="NZ_BAAAHS010000028.1"/>
</dbReference>
<dbReference type="InterPro" id="IPR023393">
    <property type="entry name" value="START-like_dom_sf"/>
</dbReference>
<evidence type="ECO:0000313" key="1">
    <source>
        <dbReference type="EMBL" id="QVT81754.1"/>
    </source>
</evidence>
<reference evidence="1 2" key="1">
    <citation type="submission" date="2021-05" db="EMBL/GenBank/DDBJ databases">
        <title>Complete genome of Nocardioides aquaticus KCTC 9944T isolated from meromictic and hypersaline Ekho Lake, Antarctica.</title>
        <authorList>
            <person name="Hwang K."/>
            <person name="Kim K.M."/>
            <person name="Choe H."/>
        </authorList>
    </citation>
    <scope>NUCLEOTIDE SEQUENCE [LARGE SCALE GENOMIC DNA]</scope>
    <source>
        <strain evidence="1 2">KCTC 9944</strain>
    </source>
</reference>
<sequence length="203" mass="21199">MTGEGGLPWVWGATADEASRRYPADDVVAARAPGRPLLRMTRAVTADAPPDTCWRWLCQLAVAPYSYDLVDNLGRPSPRTLTPGADRLVPGQRMVKVYELLEVDEGRSWTGVTTTAGSLPFGPLAATYAAEPVVGGDASGDASGDSRGTRTRLVCRMTLPGGGPLVRAKASALAWGDVPMVRKQLRTLAAYAGSGGAASDGEG</sequence>
<keyword evidence="2" id="KW-1185">Reference proteome</keyword>
<protein>
    <recommendedName>
        <fullName evidence="3">SRPBCC family protein</fullName>
    </recommendedName>
</protein>